<reference evidence="3" key="1">
    <citation type="submission" date="2021-01" db="EMBL/GenBank/DDBJ databases">
        <authorList>
            <person name="Corre E."/>
            <person name="Pelletier E."/>
            <person name="Niang G."/>
            <person name="Scheremetjew M."/>
            <person name="Finn R."/>
            <person name="Kale V."/>
            <person name="Holt S."/>
            <person name="Cochrane G."/>
            <person name="Meng A."/>
            <person name="Brown T."/>
            <person name="Cohen L."/>
        </authorList>
    </citation>
    <scope>NUCLEOTIDE SEQUENCE</scope>
    <source>
        <strain evidence="3">RCC3387</strain>
    </source>
</reference>
<organism evidence="3">
    <name type="scientific">Zooxanthella nutricula</name>
    <dbReference type="NCBI Taxonomy" id="1333877"/>
    <lineage>
        <taxon>Eukaryota</taxon>
        <taxon>Sar</taxon>
        <taxon>Alveolata</taxon>
        <taxon>Dinophyceae</taxon>
        <taxon>Peridiniales</taxon>
        <taxon>Peridiniales incertae sedis</taxon>
        <taxon>Zooxanthella</taxon>
    </lineage>
</organism>
<dbReference type="EMBL" id="HBGW01018682">
    <property type="protein sequence ID" value="CAD9528036.1"/>
    <property type="molecule type" value="Transcribed_RNA"/>
</dbReference>
<feature type="compositionally biased region" description="Low complexity" evidence="1">
    <location>
        <begin position="306"/>
        <end position="317"/>
    </location>
</feature>
<accession>A0A6U6JIN4</accession>
<proteinExistence type="predicted"/>
<keyword evidence="2" id="KW-1133">Transmembrane helix</keyword>
<feature type="compositionally biased region" description="Basic and acidic residues" evidence="1">
    <location>
        <begin position="353"/>
        <end position="362"/>
    </location>
</feature>
<name>A0A6U6JIN4_9DINO</name>
<sequence>MGVCRCCCCCPKLTGRTARCWIVISCWSLVVGGLLWCLGIWAKKFHETLTPVYTDVSCHIKPPKIKKITMVGGFHMEFVVATECQNPNPYSVILESTKGVQVYLGAEMIPVARVEDIPLTSLPAKGSGFIDAHVDWRPPQFSQIGPLLSAVFKRGPIPIWVENEIALKIDIDFLFAHIKMRTSFTKDCGFQVKLKMMPPKRAKVGPFACAESFDQLTLPPPDTAFHGELPLYQAHLAESEIKAGTIAKDVGLGTAMASGFGIGTVLLLLAIFGFIRASHLIFCNPAENKRRMRGVAANRKARSQQRGRSPGRSSAARGKGGGGSRGSSAGAASGDEAARARGVRAGDVQVDIAPERLGKTER</sequence>
<dbReference type="AlphaFoldDB" id="A0A6U6JIN4"/>
<feature type="region of interest" description="Disordered" evidence="1">
    <location>
        <begin position="292"/>
        <end position="362"/>
    </location>
</feature>
<keyword evidence="2" id="KW-0812">Transmembrane</keyword>
<gene>
    <name evidence="3" type="ORF">BRAN1462_LOCUS11756</name>
</gene>
<feature type="transmembrane region" description="Helical" evidence="2">
    <location>
        <begin position="21"/>
        <end position="42"/>
    </location>
</feature>
<evidence type="ECO:0000256" key="2">
    <source>
        <dbReference type="SAM" id="Phobius"/>
    </source>
</evidence>
<feature type="transmembrane region" description="Helical" evidence="2">
    <location>
        <begin position="260"/>
        <end position="283"/>
    </location>
</feature>
<evidence type="ECO:0000256" key="1">
    <source>
        <dbReference type="SAM" id="MobiDB-lite"/>
    </source>
</evidence>
<keyword evidence="2" id="KW-0472">Membrane</keyword>
<feature type="compositionally biased region" description="Low complexity" evidence="1">
    <location>
        <begin position="326"/>
        <end position="335"/>
    </location>
</feature>
<protein>
    <submittedName>
        <fullName evidence="3">Uncharacterized protein</fullName>
    </submittedName>
</protein>
<evidence type="ECO:0000313" key="3">
    <source>
        <dbReference type="EMBL" id="CAD9528036.1"/>
    </source>
</evidence>